<keyword evidence="1" id="KW-0175">Coiled coil</keyword>
<dbReference type="OrthoDB" id="2974104at2"/>
<reference evidence="2 3" key="1">
    <citation type="submission" date="2019-06" db="EMBL/GenBank/DDBJ databases">
        <title>Psychrobacillus vulpis sp. nov., a new species isolated from feces of a red fox that inhabits in The Tablas de Daimiel Natural Park, Albacete, Spain.</title>
        <authorList>
            <person name="Rodriguez M."/>
            <person name="Reina J.C."/>
            <person name="Bejar V."/>
            <person name="Llamas I."/>
        </authorList>
    </citation>
    <scope>NUCLEOTIDE SEQUENCE [LARGE SCALE GENOMIC DNA]</scope>
    <source>
        <strain evidence="2 3">Z8</strain>
    </source>
</reference>
<organism evidence="2 3">
    <name type="scientific">Psychrobacillus vulpis</name>
    <dbReference type="NCBI Taxonomy" id="2325572"/>
    <lineage>
        <taxon>Bacteria</taxon>
        <taxon>Bacillati</taxon>
        <taxon>Bacillota</taxon>
        <taxon>Bacilli</taxon>
        <taxon>Bacillales</taxon>
        <taxon>Bacillaceae</taxon>
        <taxon>Psychrobacillus</taxon>
    </lineage>
</organism>
<protein>
    <submittedName>
        <fullName evidence="2">Uncharacterized protein</fullName>
    </submittedName>
</protein>
<dbReference type="AlphaFoldDB" id="A0A544TNY0"/>
<evidence type="ECO:0000313" key="2">
    <source>
        <dbReference type="EMBL" id="TQR19164.1"/>
    </source>
</evidence>
<evidence type="ECO:0000313" key="3">
    <source>
        <dbReference type="Proteomes" id="UP000316626"/>
    </source>
</evidence>
<sequence>MIKKIVVLILLFVLLTAYKDESASKTVGSEVEKALNVEVNKLQLENKQLKKQISKIEKDLEEQDDALRTTMNLALRVFTALNNKDFEYISSISSPNVQVKEKESEIYFSNDNYSHKITNKDYLLENLEYRFNQFEDDKMTIGFAEYFLEGHSTIYFGFIKQDGEWLLDYMVTDA</sequence>
<dbReference type="RefSeq" id="WP_142643275.1">
    <property type="nucleotide sequence ID" value="NZ_VDGI01000016.1"/>
</dbReference>
<keyword evidence="3" id="KW-1185">Reference proteome</keyword>
<comment type="caution">
    <text evidence="2">The sequence shown here is derived from an EMBL/GenBank/DDBJ whole genome shotgun (WGS) entry which is preliminary data.</text>
</comment>
<proteinExistence type="predicted"/>
<dbReference type="Proteomes" id="UP000316626">
    <property type="component" value="Unassembled WGS sequence"/>
</dbReference>
<accession>A0A544TNY0</accession>
<evidence type="ECO:0000256" key="1">
    <source>
        <dbReference type="SAM" id="Coils"/>
    </source>
</evidence>
<dbReference type="EMBL" id="VDGI01000016">
    <property type="protein sequence ID" value="TQR19164.1"/>
    <property type="molecule type" value="Genomic_DNA"/>
</dbReference>
<name>A0A544TNY0_9BACI</name>
<gene>
    <name evidence="2" type="ORF">FG384_14255</name>
</gene>
<feature type="coiled-coil region" evidence="1">
    <location>
        <begin position="32"/>
        <end position="66"/>
    </location>
</feature>